<dbReference type="PANTHER" id="PTHR42855:SF1">
    <property type="entry name" value="ABC TRANSPORTER DOMAIN-CONTAINING PROTEIN"/>
    <property type="match status" value="1"/>
</dbReference>
<reference evidence="2" key="1">
    <citation type="submission" date="2016-10" db="EMBL/GenBank/DDBJ databases">
        <authorList>
            <person name="Varghese N."/>
            <person name="Submissions S."/>
        </authorList>
    </citation>
    <scope>NUCLEOTIDE SEQUENCE [LARGE SCALE GENOMIC DNA]</scope>
    <source>
        <strain evidence="2">DSM 19181</strain>
    </source>
</reference>
<dbReference type="SUPFAM" id="SSF52540">
    <property type="entry name" value="P-loop containing nucleoside triphosphate hydrolases"/>
    <property type="match status" value="1"/>
</dbReference>
<proteinExistence type="predicted"/>
<dbReference type="GO" id="GO:0005524">
    <property type="term" value="F:ATP binding"/>
    <property type="evidence" value="ECO:0007669"/>
    <property type="project" value="UniProtKB-KW"/>
</dbReference>
<accession>A0A1G9D089</accession>
<keyword evidence="2" id="KW-1185">Reference proteome</keyword>
<gene>
    <name evidence="1" type="ORF">SAMN04488098_103918</name>
</gene>
<dbReference type="Gene3D" id="3.40.50.300">
    <property type="entry name" value="P-loop containing nucleotide triphosphate hydrolases"/>
    <property type="match status" value="1"/>
</dbReference>
<feature type="non-terminal residue" evidence="1">
    <location>
        <position position="1"/>
    </location>
</feature>
<sequence>IVLDEPTNFIDLSTIEALEHLLRDYKGTVFFTSHDKYFVDRVADQVWEINDQKLYLK</sequence>
<keyword evidence="1" id="KW-0547">Nucleotide-binding</keyword>
<dbReference type="EMBL" id="FNFK01000039">
    <property type="protein sequence ID" value="SDK57104.1"/>
    <property type="molecule type" value="Genomic_DNA"/>
</dbReference>
<protein>
    <submittedName>
        <fullName evidence="1">Macrolide transport system ATP-binding/permease protein</fullName>
    </submittedName>
</protein>
<dbReference type="PANTHER" id="PTHR42855">
    <property type="entry name" value="ABC TRANSPORTER ATP-BINDING SUBUNIT"/>
    <property type="match status" value="1"/>
</dbReference>
<dbReference type="InterPro" id="IPR027417">
    <property type="entry name" value="P-loop_NTPase"/>
</dbReference>
<organism evidence="1 2">
    <name type="scientific">Alkalibacterium thalassium</name>
    <dbReference type="NCBI Taxonomy" id="426701"/>
    <lineage>
        <taxon>Bacteria</taxon>
        <taxon>Bacillati</taxon>
        <taxon>Bacillota</taxon>
        <taxon>Bacilli</taxon>
        <taxon>Lactobacillales</taxon>
        <taxon>Carnobacteriaceae</taxon>
        <taxon>Alkalibacterium</taxon>
    </lineage>
</organism>
<evidence type="ECO:0000313" key="2">
    <source>
        <dbReference type="Proteomes" id="UP000199433"/>
    </source>
</evidence>
<dbReference type="InterPro" id="IPR051309">
    <property type="entry name" value="ABCF_ATPase"/>
</dbReference>
<evidence type="ECO:0000313" key="1">
    <source>
        <dbReference type="EMBL" id="SDK57104.1"/>
    </source>
</evidence>
<keyword evidence="1" id="KW-0067">ATP-binding</keyword>
<dbReference type="AlphaFoldDB" id="A0A1G9D089"/>
<dbReference type="Proteomes" id="UP000199433">
    <property type="component" value="Unassembled WGS sequence"/>
</dbReference>
<name>A0A1G9D089_9LACT</name>
<dbReference type="STRING" id="426701.SAMN04488098_103918"/>